<evidence type="ECO:0000256" key="1">
    <source>
        <dbReference type="SAM" id="SignalP"/>
    </source>
</evidence>
<dbReference type="RefSeq" id="WP_345231013.1">
    <property type="nucleotide sequence ID" value="NZ_BAABIQ010000007.1"/>
</dbReference>
<reference evidence="4" key="1">
    <citation type="journal article" date="2019" name="Int. J. Syst. Evol. Microbiol.">
        <title>The Global Catalogue of Microorganisms (GCM) 10K type strain sequencing project: providing services to taxonomists for standard genome sequencing and annotation.</title>
        <authorList>
            <consortium name="The Broad Institute Genomics Platform"/>
            <consortium name="The Broad Institute Genome Sequencing Center for Infectious Disease"/>
            <person name="Wu L."/>
            <person name="Ma J."/>
        </authorList>
    </citation>
    <scope>NUCLEOTIDE SEQUENCE [LARGE SCALE GENOMIC DNA]</scope>
    <source>
        <strain evidence="4">JCM 18200</strain>
    </source>
</reference>
<organism evidence="3 4">
    <name type="scientific">Olivibacter ginsenosidimutans</name>
    <dbReference type="NCBI Taxonomy" id="1176537"/>
    <lineage>
        <taxon>Bacteria</taxon>
        <taxon>Pseudomonadati</taxon>
        <taxon>Bacteroidota</taxon>
        <taxon>Sphingobacteriia</taxon>
        <taxon>Sphingobacteriales</taxon>
        <taxon>Sphingobacteriaceae</taxon>
        <taxon>Olivibacter</taxon>
    </lineage>
</organism>
<keyword evidence="3" id="KW-0378">Hydrolase</keyword>
<keyword evidence="1" id="KW-0732">Signal</keyword>
<name>A0ABP9AXX3_9SPHI</name>
<keyword evidence="4" id="KW-1185">Reference proteome</keyword>
<dbReference type="InterPro" id="IPR051532">
    <property type="entry name" value="Ester_Hydrolysis_Enzymes"/>
</dbReference>
<proteinExistence type="predicted"/>
<evidence type="ECO:0000313" key="3">
    <source>
        <dbReference type="EMBL" id="GAA4786830.1"/>
    </source>
</evidence>
<sequence>MRSLLIITVLLVNSLFVPAQQKEDWAGFSRYEEANKTAPKESVVFMGNSITEGWVNTHPHFFSDNHYLGRGISGQTSMQMLVRFRRDVIDLQPKAVVILAGTNDIAQNTGYISLNNILGDLISMVELAQTNHINVILCSVLPAYEFGWRKELKPADDIIKLNQLIKDYALQHRIPYVDYHSALKDARNGLSEKYAKDGVHPTAAGYDMMEGLVKPVIDKVVKSKNKP</sequence>
<protein>
    <submittedName>
        <fullName evidence="3">SGNH/GDSL hydrolase family protein</fullName>
    </submittedName>
</protein>
<dbReference type="Proteomes" id="UP001501411">
    <property type="component" value="Unassembled WGS sequence"/>
</dbReference>
<dbReference type="InterPro" id="IPR036514">
    <property type="entry name" value="SGNH_hydro_sf"/>
</dbReference>
<comment type="caution">
    <text evidence="3">The sequence shown here is derived from an EMBL/GenBank/DDBJ whole genome shotgun (WGS) entry which is preliminary data.</text>
</comment>
<evidence type="ECO:0000313" key="4">
    <source>
        <dbReference type="Proteomes" id="UP001501411"/>
    </source>
</evidence>
<dbReference type="EMBL" id="BAABIQ010000007">
    <property type="protein sequence ID" value="GAA4786830.1"/>
    <property type="molecule type" value="Genomic_DNA"/>
</dbReference>
<dbReference type="Gene3D" id="3.40.50.1110">
    <property type="entry name" value="SGNH hydrolase"/>
    <property type="match status" value="1"/>
</dbReference>
<dbReference type="Pfam" id="PF13472">
    <property type="entry name" value="Lipase_GDSL_2"/>
    <property type="match status" value="1"/>
</dbReference>
<gene>
    <name evidence="3" type="ORF">GCM10023231_13670</name>
</gene>
<dbReference type="PANTHER" id="PTHR30383">
    <property type="entry name" value="THIOESTERASE 1/PROTEASE 1/LYSOPHOSPHOLIPASE L1"/>
    <property type="match status" value="1"/>
</dbReference>
<evidence type="ECO:0000259" key="2">
    <source>
        <dbReference type="Pfam" id="PF13472"/>
    </source>
</evidence>
<feature type="domain" description="SGNH hydrolase-type esterase" evidence="2">
    <location>
        <begin position="45"/>
        <end position="207"/>
    </location>
</feature>
<feature type="signal peptide" evidence="1">
    <location>
        <begin position="1"/>
        <end position="19"/>
    </location>
</feature>
<dbReference type="PANTHER" id="PTHR30383:SF5">
    <property type="entry name" value="SGNH HYDROLASE-TYPE ESTERASE DOMAIN-CONTAINING PROTEIN"/>
    <property type="match status" value="1"/>
</dbReference>
<dbReference type="InterPro" id="IPR013830">
    <property type="entry name" value="SGNH_hydro"/>
</dbReference>
<dbReference type="SUPFAM" id="SSF52266">
    <property type="entry name" value="SGNH hydrolase"/>
    <property type="match status" value="1"/>
</dbReference>
<feature type="chain" id="PRO_5045713923" evidence="1">
    <location>
        <begin position="20"/>
        <end position="227"/>
    </location>
</feature>
<dbReference type="CDD" id="cd04501">
    <property type="entry name" value="SGNH_hydrolase_like_4"/>
    <property type="match status" value="1"/>
</dbReference>
<accession>A0ABP9AXX3</accession>
<dbReference type="GO" id="GO:0016787">
    <property type="term" value="F:hydrolase activity"/>
    <property type="evidence" value="ECO:0007669"/>
    <property type="project" value="UniProtKB-KW"/>
</dbReference>